<dbReference type="GO" id="GO:0043190">
    <property type="term" value="C:ATP-binding cassette (ABC) transporter complex"/>
    <property type="evidence" value="ECO:0007669"/>
    <property type="project" value="InterPro"/>
</dbReference>
<feature type="signal peptide" evidence="2">
    <location>
        <begin position="1"/>
        <end position="19"/>
    </location>
</feature>
<dbReference type="Gene3D" id="3.90.76.10">
    <property type="entry name" value="Dipeptide-binding Protein, Domain 1"/>
    <property type="match status" value="1"/>
</dbReference>
<accession>D7CUA7</accession>
<dbReference type="InterPro" id="IPR000914">
    <property type="entry name" value="SBP_5_dom"/>
</dbReference>
<name>D7CUA7_TRURR</name>
<evidence type="ECO:0000259" key="3">
    <source>
        <dbReference type="Pfam" id="PF00496"/>
    </source>
</evidence>
<organism evidence="4 5">
    <name type="scientific">Truepera radiovictrix (strain DSM 17093 / CIP 108686 / LMG 22925 / RQ-24)</name>
    <dbReference type="NCBI Taxonomy" id="649638"/>
    <lineage>
        <taxon>Bacteria</taxon>
        <taxon>Thermotogati</taxon>
        <taxon>Deinococcota</taxon>
        <taxon>Deinococci</taxon>
        <taxon>Trueperales</taxon>
        <taxon>Trueperaceae</taxon>
        <taxon>Truepera</taxon>
    </lineage>
</organism>
<dbReference type="STRING" id="649638.Trad_2586"/>
<proteinExistence type="predicted"/>
<dbReference type="CDD" id="cd08494">
    <property type="entry name" value="PBP2_NikA_DppA_OppA_like_6"/>
    <property type="match status" value="1"/>
</dbReference>
<dbReference type="PANTHER" id="PTHR30290">
    <property type="entry name" value="PERIPLASMIC BINDING COMPONENT OF ABC TRANSPORTER"/>
    <property type="match status" value="1"/>
</dbReference>
<dbReference type="PIRSF" id="PIRSF002741">
    <property type="entry name" value="MppA"/>
    <property type="match status" value="1"/>
</dbReference>
<evidence type="ECO:0000313" key="4">
    <source>
        <dbReference type="EMBL" id="ADI15692.1"/>
    </source>
</evidence>
<dbReference type="SUPFAM" id="SSF53850">
    <property type="entry name" value="Periplasmic binding protein-like II"/>
    <property type="match status" value="1"/>
</dbReference>
<reference evidence="5" key="1">
    <citation type="submission" date="2010-05" db="EMBL/GenBank/DDBJ databases">
        <title>The complete genome of Truepera radiovictris DSM 17093.</title>
        <authorList>
            <consortium name="US DOE Joint Genome Institute (JGI-PGF)"/>
            <person name="Lucas S."/>
            <person name="Copeland A."/>
            <person name="Lapidus A."/>
            <person name="Glavina del Rio T."/>
            <person name="Dalin E."/>
            <person name="Tice H."/>
            <person name="Bruce D."/>
            <person name="Goodwin L."/>
            <person name="Pitluck S."/>
            <person name="Kyrpides N."/>
            <person name="Mavromatis K."/>
            <person name="Ovchinnikova G."/>
            <person name="Munk A.C."/>
            <person name="Detter J.C."/>
            <person name="Han C."/>
            <person name="Tapia R."/>
            <person name="Land M."/>
            <person name="Hauser L."/>
            <person name="Markowitz V."/>
            <person name="Cheng J.-F."/>
            <person name="Hugenholtz P."/>
            <person name="Woyke T."/>
            <person name="Wu D."/>
            <person name="Tindall B."/>
            <person name="Pomrenke H.G."/>
            <person name="Brambilla E."/>
            <person name="Klenk H.-P."/>
            <person name="Eisen J.A."/>
        </authorList>
    </citation>
    <scope>NUCLEOTIDE SEQUENCE [LARGE SCALE GENOMIC DNA]</scope>
    <source>
        <strain evidence="5">DSM 17093 / CIP 108686 / LMG 22925 / RQ-24</strain>
    </source>
</reference>
<dbReference type="HOGENOM" id="CLU_017028_7_3_0"/>
<dbReference type="AlphaFoldDB" id="D7CUA7"/>
<dbReference type="GO" id="GO:1904680">
    <property type="term" value="F:peptide transmembrane transporter activity"/>
    <property type="evidence" value="ECO:0007669"/>
    <property type="project" value="TreeGrafter"/>
</dbReference>
<dbReference type="KEGG" id="tra:Trad_2586"/>
<keyword evidence="1 2" id="KW-0732">Signal</keyword>
<feature type="chain" id="PRO_5003094438" evidence="2">
    <location>
        <begin position="20"/>
        <end position="492"/>
    </location>
</feature>
<reference evidence="4 5" key="2">
    <citation type="journal article" date="2011" name="Stand. Genomic Sci.">
        <title>Complete genome sequence of Truepera radiovictrix type strain (RQ-24).</title>
        <authorList>
            <person name="Ivanova N."/>
            <person name="Rohde C."/>
            <person name="Munk C."/>
            <person name="Nolan M."/>
            <person name="Lucas S."/>
            <person name="Del Rio T.G."/>
            <person name="Tice H."/>
            <person name="Deshpande S."/>
            <person name="Cheng J.F."/>
            <person name="Tapia R."/>
            <person name="Han C."/>
            <person name="Goodwin L."/>
            <person name="Pitluck S."/>
            <person name="Liolios K."/>
            <person name="Mavromatis K."/>
            <person name="Mikhailova N."/>
            <person name="Pati A."/>
            <person name="Chen A."/>
            <person name="Palaniappan K."/>
            <person name="Land M."/>
            <person name="Hauser L."/>
            <person name="Chang Y.J."/>
            <person name="Jeffries C.D."/>
            <person name="Brambilla E."/>
            <person name="Rohde M."/>
            <person name="Goker M."/>
            <person name="Tindall B.J."/>
            <person name="Woyke T."/>
            <person name="Bristow J."/>
            <person name="Eisen J.A."/>
            <person name="Markowitz V."/>
            <person name="Hugenholtz P."/>
            <person name="Kyrpides N.C."/>
            <person name="Klenk H.P."/>
            <person name="Lapidus A."/>
        </authorList>
    </citation>
    <scope>NUCLEOTIDE SEQUENCE [LARGE SCALE GENOMIC DNA]</scope>
    <source>
        <strain evidence="5">DSM 17093 / CIP 108686 / LMG 22925 / RQ-24</strain>
    </source>
</reference>
<dbReference type="eggNOG" id="COG0747">
    <property type="taxonomic scope" value="Bacteria"/>
</dbReference>
<dbReference type="RefSeq" id="WP_013179053.1">
    <property type="nucleotide sequence ID" value="NC_014221.1"/>
</dbReference>
<dbReference type="EMBL" id="CP002049">
    <property type="protein sequence ID" value="ADI15692.1"/>
    <property type="molecule type" value="Genomic_DNA"/>
</dbReference>
<evidence type="ECO:0000256" key="1">
    <source>
        <dbReference type="ARBA" id="ARBA00022729"/>
    </source>
</evidence>
<dbReference type="Proteomes" id="UP000000379">
    <property type="component" value="Chromosome"/>
</dbReference>
<dbReference type="InterPro" id="IPR030678">
    <property type="entry name" value="Peptide/Ni-bd"/>
</dbReference>
<dbReference type="InterPro" id="IPR039424">
    <property type="entry name" value="SBP_5"/>
</dbReference>
<dbReference type="OrthoDB" id="9772924at2"/>
<evidence type="ECO:0000313" key="5">
    <source>
        <dbReference type="Proteomes" id="UP000000379"/>
    </source>
</evidence>
<dbReference type="Gene3D" id="3.10.105.10">
    <property type="entry name" value="Dipeptide-binding Protein, Domain 3"/>
    <property type="match status" value="1"/>
</dbReference>
<keyword evidence="5" id="KW-1185">Reference proteome</keyword>
<dbReference type="Gene3D" id="3.40.190.10">
    <property type="entry name" value="Periplasmic binding protein-like II"/>
    <property type="match status" value="1"/>
</dbReference>
<protein>
    <submittedName>
        <fullName evidence="4">Extracellular solute-binding protein family 5</fullName>
    </submittedName>
</protein>
<dbReference type="PANTHER" id="PTHR30290:SF38">
    <property type="entry name" value="D,D-DIPEPTIDE-BINDING PERIPLASMIC PROTEIN DDPA-RELATED"/>
    <property type="match status" value="1"/>
</dbReference>
<evidence type="ECO:0000256" key="2">
    <source>
        <dbReference type="SAM" id="SignalP"/>
    </source>
</evidence>
<gene>
    <name evidence="4" type="ordered locus">Trad_2586</name>
</gene>
<dbReference type="GO" id="GO:0042597">
    <property type="term" value="C:periplasmic space"/>
    <property type="evidence" value="ECO:0007669"/>
    <property type="project" value="UniProtKB-ARBA"/>
</dbReference>
<feature type="domain" description="Solute-binding protein family 5" evidence="3">
    <location>
        <begin position="69"/>
        <end position="398"/>
    </location>
</feature>
<dbReference type="Pfam" id="PF00496">
    <property type="entry name" value="SBP_bac_5"/>
    <property type="match status" value="1"/>
</dbReference>
<dbReference type="GO" id="GO:0015833">
    <property type="term" value="P:peptide transport"/>
    <property type="evidence" value="ECO:0007669"/>
    <property type="project" value="TreeGrafter"/>
</dbReference>
<sequence length="492" mass="54327">MKHLLALSTLLFAASAVGAPPPQQGGEITVAIVVEPPGWDPTVSNSQEINRVTYGNVYEGLVMLNRHGEITPGLAESWEVSEDGLSWTFTLREGVTFHDGSTFTAEDVLAKFERARDPDAGHTHPEYYTAIDTVSAEGNTVTFTLTHPSASLLYNLARPSSIIYPAGTEETQRTAPVGTGPFRFAEWVRGSEVRLERFDDYHGESAYLDAVTFRIIEDPSAQLAALQAGDIDMVGVALSPENALQVQADPNLKLTEGSATTEITLAMNNAREPLSDLRVRQAITHAIDKQAIIEGALFGFGTPIGTHASPIEPYFIDVEPYPYDPERARELLAEAGFEDGLTLTFELPPYPIERRVGEVIAQQLADVGITANVTNVEWTTWLERIFTNADYELTIIGHSEPRDIGIYGNPEYYFRYNNRDVQALLEQAERAVDETERNELLKEVAQRIADEAVNVWVLSPPYLVAARADLYGFWEDQPTPAINLTEAYLAQP</sequence>